<reference evidence="3 4" key="1">
    <citation type="submission" date="2024-06" db="EMBL/GenBank/DDBJ databases">
        <title>Novosphingobium rhizovicinus M1R2S20.</title>
        <authorList>
            <person name="Sun J.-Q."/>
        </authorList>
    </citation>
    <scope>NUCLEOTIDE SEQUENCE [LARGE SCALE GENOMIC DNA]</scope>
    <source>
        <strain evidence="3 4">M1R2S20</strain>
    </source>
</reference>
<dbReference type="Proteomes" id="UP001556118">
    <property type="component" value="Unassembled WGS sequence"/>
</dbReference>
<dbReference type="SUPFAM" id="SSF51679">
    <property type="entry name" value="Bacterial luciferase-like"/>
    <property type="match status" value="1"/>
</dbReference>
<gene>
    <name evidence="3" type="ORF">ABUH87_14345</name>
</gene>
<dbReference type="EMBL" id="JBFNXR010000052">
    <property type="protein sequence ID" value="MEW9856316.1"/>
    <property type="molecule type" value="Genomic_DNA"/>
</dbReference>
<dbReference type="PANTHER" id="PTHR43244:SF1">
    <property type="entry name" value="5,10-METHYLENETETRAHYDROMETHANOPTERIN REDUCTASE"/>
    <property type="match status" value="1"/>
</dbReference>
<dbReference type="Gene3D" id="3.20.20.30">
    <property type="entry name" value="Luciferase-like domain"/>
    <property type="match status" value="2"/>
</dbReference>
<keyword evidence="1" id="KW-0560">Oxidoreductase</keyword>
<evidence type="ECO:0000313" key="4">
    <source>
        <dbReference type="Proteomes" id="UP001556118"/>
    </source>
</evidence>
<dbReference type="InterPro" id="IPR011251">
    <property type="entry name" value="Luciferase-like_dom"/>
</dbReference>
<evidence type="ECO:0000313" key="3">
    <source>
        <dbReference type="EMBL" id="MEW9856316.1"/>
    </source>
</evidence>
<dbReference type="Pfam" id="PF00296">
    <property type="entry name" value="Bac_luciferase"/>
    <property type="match status" value="1"/>
</dbReference>
<dbReference type="InterPro" id="IPR019922">
    <property type="entry name" value="Lucif-like_OxRdatse_MSMEG_4141"/>
</dbReference>
<dbReference type="NCBIfam" id="TIGR03620">
    <property type="entry name" value="F420_MSMEG_4141"/>
    <property type="match status" value="1"/>
</dbReference>
<feature type="domain" description="Luciferase-like" evidence="2">
    <location>
        <begin position="24"/>
        <end position="128"/>
    </location>
</feature>
<sequence length="288" mass="31363">MKNAQARVGRLGIWSLELRFGDHGEAAEAASELDELGYSAIWLPGGIGGDLTGDLDRLLATTRTMTIATGILNIWKHEPAEVAEWWHGLEQTSQQRVLLGLGVSHAHVIGDAYKKPLAAMRDYLGLLDEVGLPRQARCLAALGPKMLELARERTAGVHPYLITPAHTALAREAVGPDRLVAPEQGVILEKDPVRAREMGRAALSHYNSYPNYRSSWQRLGFSESEIDALSDRLIDALFAWGTPEVIAERVGEHFTAGADHVCIQAITGGGVSVSAARPIWRELSKVLL</sequence>
<accession>A0ABV3RE08</accession>
<proteinExistence type="predicted"/>
<comment type="caution">
    <text evidence="3">The sequence shown here is derived from an EMBL/GenBank/DDBJ whole genome shotgun (WGS) entry which is preliminary data.</text>
</comment>
<dbReference type="InterPro" id="IPR036661">
    <property type="entry name" value="Luciferase-like_sf"/>
</dbReference>
<evidence type="ECO:0000256" key="1">
    <source>
        <dbReference type="ARBA" id="ARBA00023002"/>
    </source>
</evidence>
<organism evidence="3 4">
    <name type="scientific">Novosphingobium rhizovicinum</name>
    <dbReference type="NCBI Taxonomy" id="3228928"/>
    <lineage>
        <taxon>Bacteria</taxon>
        <taxon>Pseudomonadati</taxon>
        <taxon>Pseudomonadota</taxon>
        <taxon>Alphaproteobacteria</taxon>
        <taxon>Sphingomonadales</taxon>
        <taxon>Sphingomonadaceae</taxon>
        <taxon>Novosphingobium</taxon>
    </lineage>
</organism>
<keyword evidence="4" id="KW-1185">Reference proteome</keyword>
<dbReference type="PANTHER" id="PTHR43244">
    <property type="match status" value="1"/>
</dbReference>
<protein>
    <submittedName>
        <fullName evidence="3">TIGR03620 family F420-dependent LLM class oxidoreductase</fullName>
    </submittedName>
</protein>
<dbReference type="RefSeq" id="WP_367774724.1">
    <property type="nucleotide sequence ID" value="NZ_JBFNXR010000052.1"/>
</dbReference>
<evidence type="ECO:0000259" key="2">
    <source>
        <dbReference type="Pfam" id="PF00296"/>
    </source>
</evidence>
<name>A0ABV3RE08_9SPHN</name>
<dbReference type="InterPro" id="IPR050564">
    <property type="entry name" value="F420-G6PD/mer"/>
</dbReference>